<gene>
    <name evidence="1" type="ORF">GCM10007895_18590</name>
</gene>
<name>A0AA37W176_9GAMM</name>
<comment type="caution">
    <text evidence="1">The sequence shown here is derived from an EMBL/GenBank/DDBJ whole genome shotgun (WGS) entry which is preliminary data.</text>
</comment>
<evidence type="ECO:0000313" key="1">
    <source>
        <dbReference type="EMBL" id="GLP96553.1"/>
    </source>
</evidence>
<accession>A0AA37W176</accession>
<keyword evidence="2" id="KW-1185">Reference proteome</keyword>
<dbReference type="Proteomes" id="UP001161422">
    <property type="component" value="Unassembled WGS sequence"/>
</dbReference>
<reference evidence="1" key="1">
    <citation type="journal article" date="2014" name="Int. J. Syst. Evol. Microbiol.">
        <title>Complete genome sequence of Corynebacterium casei LMG S-19264T (=DSM 44701T), isolated from a smear-ripened cheese.</title>
        <authorList>
            <consortium name="US DOE Joint Genome Institute (JGI-PGF)"/>
            <person name="Walter F."/>
            <person name="Albersmeier A."/>
            <person name="Kalinowski J."/>
            <person name="Ruckert C."/>
        </authorList>
    </citation>
    <scope>NUCLEOTIDE SEQUENCE</scope>
    <source>
        <strain evidence="1">NBRC 101628</strain>
    </source>
</reference>
<evidence type="ECO:0008006" key="3">
    <source>
        <dbReference type="Google" id="ProtNLM"/>
    </source>
</evidence>
<organism evidence="1 2">
    <name type="scientific">Paraferrimonas sedimenticola</name>
    <dbReference type="NCBI Taxonomy" id="375674"/>
    <lineage>
        <taxon>Bacteria</taxon>
        <taxon>Pseudomonadati</taxon>
        <taxon>Pseudomonadota</taxon>
        <taxon>Gammaproteobacteria</taxon>
        <taxon>Alteromonadales</taxon>
        <taxon>Ferrimonadaceae</taxon>
        <taxon>Paraferrimonas</taxon>
    </lineage>
</organism>
<dbReference type="InterPro" id="IPR021974">
    <property type="entry name" value="DUF3581"/>
</dbReference>
<evidence type="ECO:0000313" key="2">
    <source>
        <dbReference type="Proteomes" id="UP001161422"/>
    </source>
</evidence>
<proteinExistence type="predicted"/>
<reference evidence="1" key="2">
    <citation type="submission" date="2023-01" db="EMBL/GenBank/DDBJ databases">
        <title>Draft genome sequence of Paraferrimonas sedimenticola strain NBRC 101628.</title>
        <authorList>
            <person name="Sun Q."/>
            <person name="Mori K."/>
        </authorList>
    </citation>
    <scope>NUCLEOTIDE SEQUENCE</scope>
    <source>
        <strain evidence="1">NBRC 101628</strain>
    </source>
</reference>
<dbReference type="AlphaFoldDB" id="A0AA37W176"/>
<dbReference type="EMBL" id="BSNC01000004">
    <property type="protein sequence ID" value="GLP96553.1"/>
    <property type="molecule type" value="Genomic_DNA"/>
</dbReference>
<sequence>MFLSPYYTQTDAGVEISAEQASQFAKGVAQDFNPIHDPDNKRFCVPGDLLFALTLGRYGLSQSMNFRFEGMVGANAQLQFPQTIGSEFGLKDTREKQYLSMQREGEVLENPAVIEAFIRNYVAFSGHNFTDVVLPLMQRHQVMVNPARPLVIYESMGFDLEHLNLVSPELELVNTELEIQGKRGDATLEFAIKDAGVVVGTGRKTLVLSGLREICPDAIDNMCTIYAQRQQSYRDGVAV</sequence>
<protein>
    <recommendedName>
        <fullName evidence="3">DUF3581 domain-containing protein</fullName>
    </recommendedName>
</protein>
<dbReference type="Pfam" id="PF12119">
    <property type="entry name" value="DUF3581"/>
    <property type="match status" value="1"/>
</dbReference>
<dbReference type="RefSeq" id="WP_095507271.1">
    <property type="nucleotide sequence ID" value="NZ_BSNC01000004.1"/>
</dbReference>